<dbReference type="PANTHER" id="PTHR39456:SF1">
    <property type="entry name" value="METAL-DEPENDENT HYDROLASE"/>
    <property type="match status" value="1"/>
</dbReference>
<dbReference type="AlphaFoldDB" id="A0A916ZAN4"/>
<dbReference type="Pfam" id="PF10118">
    <property type="entry name" value="Metal_hydrol"/>
    <property type="match status" value="1"/>
</dbReference>
<protein>
    <recommendedName>
        <fullName evidence="3">Metal-dependent hydrolase</fullName>
    </recommendedName>
</protein>
<evidence type="ECO:0000313" key="2">
    <source>
        <dbReference type="Proteomes" id="UP000612349"/>
    </source>
</evidence>
<reference evidence="1" key="1">
    <citation type="journal article" date="2014" name="Int. J. Syst. Evol. Microbiol.">
        <title>Complete genome sequence of Corynebacterium casei LMG S-19264T (=DSM 44701T), isolated from a smear-ripened cheese.</title>
        <authorList>
            <consortium name="US DOE Joint Genome Institute (JGI-PGF)"/>
            <person name="Walter F."/>
            <person name="Albersmeier A."/>
            <person name="Kalinowski J."/>
            <person name="Ruckert C."/>
        </authorList>
    </citation>
    <scope>NUCLEOTIDE SEQUENCE</scope>
    <source>
        <strain evidence="1">CGMCC 1.15360</strain>
    </source>
</reference>
<accession>A0A916ZAN4</accession>
<dbReference type="RefSeq" id="WP_066770547.1">
    <property type="nucleotide sequence ID" value="NZ_BMIP01000017.1"/>
</dbReference>
<name>A0A916ZAN4_9SPHN</name>
<dbReference type="OrthoDB" id="4760165at2"/>
<dbReference type="InterPro" id="IPR016516">
    <property type="entry name" value="UCP07580"/>
</dbReference>
<sequence length="290" mass="33319">MISTQTGLHVRKPALDVQATPLVWSRIPEFSIYSNGSSICIPFYEHYLNNVAKSVRDECRTANPALADRLDDFIRQEATHARYHAEFNRRFLDDGNPALDRIVKELVADLQKMRKERSLAYNMAFCAGFENTATYSALYLFQHCDDLFEGADPNGANLFLWHVAEEFEHRSVCHDAFMAISGRYLTRIAALVHSFRHIGSYFDRAADVILKQYQAGLTEPERRESQRQHRALMRRQQRFILPRLGTLLNPRFDPARFTVPPKIEHALKHFSGPAPVTRHFNETWAAQGAA</sequence>
<comment type="caution">
    <text evidence="1">The sequence shown here is derived from an EMBL/GenBank/DDBJ whole genome shotgun (WGS) entry which is preliminary data.</text>
</comment>
<proteinExistence type="predicted"/>
<keyword evidence="2" id="KW-1185">Reference proteome</keyword>
<dbReference type="Proteomes" id="UP000612349">
    <property type="component" value="Unassembled WGS sequence"/>
</dbReference>
<evidence type="ECO:0008006" key="3">
    <source>
        <dbReference type="Google" id="ProtNLM"/>
    </source>
</evidence>
<organism evidence="1 2">
    <name type="scientific">Croceicoccus mobilis</name>
    <dbReference type="NCBI Taxonomy" id="1703339"/>
    <lineage>
        <taxon>Bacteria</taxon>
        <taxon>Pseudomonadati</taxon>
        <taxon>Pseudomonadota</taxon>
        <taxon>Alphaproteobacteria</taxon>
        <taxon>Sphingomonadales</taxon>
        <taxon>Erythrobacteraceae</taxon>
        <taxon>Croceicoccus</taxon>
    </lineage>
</organism>
<dbReference type="PANTHER" id="PTHR39456">
    <property type="entry name" value="METAL-DEPENDENT HYDROLASE"/>
    <property type="match status" value="1"/>
</dbReference>
<evidence type="ECO:0000313" key="1">
    <source>
        <dbReference type="EMBL" id="GGD84648.1"/>
    </source>
</evidence>
<reference evidence="1" key="2">
    <citation type="submission" date="2020-09" db="EMBL/GenBank/DDBJ databases">
        <authorList>
            <person name="Sun Q."/>
            <person name="Zhou Y."/>
        </authorList>
    </citation>
    <scope>NUCLEOTIDE SEQUENCE</scope>
    <source>
        <strain evidence="1">CGMCC 1.15360</strain>
    </source>
</reference>
<dbReference type="EMBL" id="BMIP01000017">
    <property type="protein sequence ID" value="GGD84648.1"/>
    <property type="molecule type" value="Genomic_DNA"/>
</dbReference>
<gene>
    <name evidence="1" type="ORF">GCM10010990_38360</name>
</gene>